<dbReference type="EMBL" id="BARV01001467">
    <property type="protein sequence ID" value="GAH96557.1"/>
    <property type="molecule type" value="Genomic_DNA"/>
</dbReference>
<gene>
    <name evidence="1" type="ORF">S06H3_04242</name>
</gene>
<protein>
    <submittedName>
        <fullName evidence="1">Uncharacterized protein</fullName>
    </submittedName>
</protein>
<accession>X1JR81</accession>
<dbReference type="AlphaFoldDB" id="X1JR81"/>
<reference evidence="1" key="1">
    <citation type="journal article" date="2014" name="Front. Microbiol.">
        <title>High frequency of phylogenetically diverse reductive dehalogenase-homologous genes in deep subseafloor sedimentary metagenomes.</title>
        <authorList>
            <person name="Kawai M."/>
            <person name="Futagami T."/>
            <person name="Toyoda A."/>
            <person name="Takaki Y."/>
            <person name="Nishi S."/>
            <person name="Hori S."/>
            <person name="Arai W."/>
            <person name="Tsubouchi T."/>
            <person name="Morono Y."/>
            <person name="Uchiyama I."/>
            <person name="Ito T."/>
            <person name="Fujiyama A."/>
            <person name="Inagaki F."/>
            <person name="Takami H."/>
        </authorList>
    </citation>
    <scope>NUCLEOTIDE SEQUENCE</scope>
    <source>
        <strain evidence="1">Expedition CK06-06</strain>
    </source>
</reference>
<sequence>MFNCHIHTTQSTVFKEVKEASPIELTPLGLCENPASRYLGVGLVPFNTILRRLHG</sequence>
<proteinExistence type="predicted"/>
<organism evidence="1">
    <name type="scientific">marine sediment metagenome</name>
    <dbReference type="NCBI Taxonomy" id="412755"/>
    <lineage>
        <taxon>unclassified sequences</taxon>
        <taxon>metagenomes</taxon>
        <taxon>ecological metagenomes</taxon>
    </lineage>
</organism>
<comment type="caution">
    <text evidence="1">The sequence shown here is derived from an EMBL/GenBank/DDBJ whole genome shotgun (WGS) entry which is preliminary data.</text>
</comment>
<evidence type="ECO:0000313" key="1">
    <source>
        <dbReference type="EMBL" id="GAH96557.1"/>
    </source>
</evidence>
<name>X1JR81_9ZZZZ</name>
<feature type="non-terminal residue" evidence="1">
    <location>
        <position position="55"/>
    </location>
</feature>